<evidence type="ECO:0000256" key="4">
    <source>
        <dbReference type="ARBA" id="ARBA00022656"/>
    </source>
</evidence>
<feature type="compositionally biased region" description="Gly residues" evidence="8">
    <location>
        <begin position="512"/>
        <end position="523"/>
    </location>
</feature>
<dbReference type="PRINTS" id="PR00313">
    <property type="entry name" value="CABNDNGRPT"/>
</dbReference>
<dbReference type="GO" id="GO:0005576">
    <property type="term" value="C:extracellular region"/>
    <property type="evidence" value="ECO:0007669"/>
    <property type="project" value="UniProtKB-SubCell"/>
</dbReference>
<dbReference type="EMBL" id="SMLL01000007">
    <property type="protein sequence ID" value="TFY97386.1"/>
    <property type="molecule type" value="Genomic_DNA"/>
</dbReference>
<feature type="compositionally biased region" description="Pro residues" evidence="8">
    <location>
        <begin position="539"/>
        <end position="551"/>
    </location>
</feature>
<dbReference type="NCBIfam" id="TIGR01965">
    <property type="entry name" value="VCBS_repeat"/>
    <property type="match status" value="16"/>
</dbReference>
<evidence type="ECO:0000259" key="9">
    <source>
        <dbReference type="Pfam" id="PF17803"/>
    </source>
</evidence>
<keyword evidence="6" id="KW-0843">Virulence</keyword>
<name>A0A4Z0BDK5_9BURK</name>
<feature type="domain" description="RapA2 cadherin-like" evidence="9">
    <location>
        <begin position="1036"/>
        <end position="1106"/>
    </location>
</feature>
<evidence type="ECO:0000313" key="11">
    <source>
        <dbReference type="Proteomes" id="UP000297564"/>
    </source>
</evidence>
<evidence type="ECO:0000256" key="8">
    <source>
        <dbReference type="SAM" id="MobiDB-lite"/>
    </source>
</evidence>
<dbReference type="Proteomes" id="UP000297564">
    <property type="component" value="Unassembled WGS sequence"/>
</dbReference>
<reference evidence="10 11" key="1">
    <citation type="submission" date="2019-03" db="EMBL/GenBank/DDBJ databases">
        <title>Ramlibacter rhizophilus CCTCC AB2015357, whole genome shotgun sequence.</title>
        <authorList>
            <person name="Zhang X."/>
            <person name="Feng G."/>
            <person name="Zhu H."/>
        </authorList>
    </citation>
    <scope>NUCLEOTIDE SEQUENCE [LARGE SCALE GENOMIC DNA]</scope>
    <source>
        <strain evidence="10 11">CCTCC AB2015357</strain>
    </source>
</reference>
<dbReference type="InterPro" id="IPR011049">
    <property type="entry name" value="Serralysin-like_metalloprot_C"/>
</dbReference>
<dbReference type="GO" id="GO:0005509">
    <property type="term" value="F:calcium ion binding"/>
    <property type="evidence" value="ECO:0007669"/>
    <property type="project" value="InterPro"/>
</dbReference>
<dbReference type="PANTHER" id="PTHR38340:SF1">
    <property type="entry name" value="S-LAYER PROTEIN"/>
    <property type="match status" value="1"/>
</dbReference>
<dbReference type="InterPro" id="IPR040853">
    <property type="entry name" value="RapA2_cadherin-like"/>
</dbReference>
<comment type="subcellular location">
    <subcellularLocation>
        <location evidence="1">Membrane</location>
    </subcellularLocation>
    <subcellularLocation>
        <location evidence="2">Secreted</location>
    </subcellularLocation>
</comment>
<evidence type="ECO:0000313" key="10">
    <source>
        <dbReference type="EMBL" id="TFY97386.1"/>
    </source>
</evidence>
<keyword evidence="5" id="KW-0677">Repeat</keyword>
<evidence type="ECO:0000256" key="6">
    <source>
        <dbReference type="ARBA" id="ARBA00023026"/>
    </source>
</evidence>
<dbReference type="InterPro" id="IPR003995">
    <property type="entry name" value="RTX_toxin_determinant-A"/>
</dbReference>
<keyword evidence="7" id="KW-0472">Membrane</keyword>
<dbReference type="Pfam" id="PF00353">
    <property type="entry name" value="HemolysinCabind"/>
    <property type="match status" value="5"/>
</dbReference>
<dbReference type="InterPro" id="IPR050557">
    <property type="entry name" value="RTX_toxin/Mannuronan_C5-epim"/>
</dbReference>
<feature type="region of interest" description="Disordered" evidence="8">
    <location>
        <begin position="509"/>
        <end position="555"/>
    </location>
</feature>
<dbReference type="GO" id="GO:0090729">
    <property type="term" value="F:toxin activity"/>
    <property type="evidence" value="ECO:0007669"/>
    <property type="project" value="UniProtKB-KW"/>
</dbReference>
<evidence type="ECO:0000256" key="7">
    <source>
        <dbReference type="ARBA" id="ARBA00023136"/>
    </source>
</evidence>
<accession>A0A4Z0BDK5</accession>
<evidence type="ECO:0000256" key="5">
    <source>
        <dbReference type="ARBA" id="ARBA00022737"/>
    </source>
</evidence>
<dbReference type="InterPro" id="IPR010221">
    <property type="entry name" value="VCBS_dom"/>
</dbReference>
<organism evidence="10 11">
    <name type="scientific">Ramlibacter rhizophilus</name>
    <dbReference type="NCBI Taxonomy" id="1781167"/>
    <lineage>
        <taxon>Bacteria</taxon>
        <taxon>Pseudomonadati</taxon>
        <taxon>Pseudomonadota</taxon>
        <taxon>Betaproteobacteria</taxon>
        <taxon>Burkholderiales</taxon>
        <taxon>Comamonadaceae</taxon>
        <taxon>Ramlibacter</taxon>
    </lineage>
</organism>
<dbReference type="Gene3D" id="2.150.10.10">
    <property type="entry name" value="Serralysin-like metalloprotease, C-terminal"/>
    <property type="match status" value="3"/>
</dbReference>
<proteinExistence type="predicted"/>
<keyword evidence="11" id="KW-1185">Reference proteome</keyword>
<dbReference type="Gene3D" id="2.60.40.10">
    <property type="entry name" value="Immunoglobulins"/>
    <property type="match status" value="5"/>
</dbReference>
<evidence type="ECO:0000256" key="2">
    <source>
        <dbReference type="ARBA" id="ARBA00004613"/>
    </source>
</evidence>
<dbReference type="InterPro" id="IPR018511">
    <property type="entry name" value="Hemolysin-typ_Ca-bd_CS"/>
</dbReference>
<dbReference type="OrthoDB" id="8622300at2"/>
<gene>
    <name evidence="10" type="ORF">EZ242_17830</name>
</gene>
<dbReference type="RefSeq" id="WP_135286552.1">
    <property type="nucleotide sequence ID" value="NZ_SMLL01000007.1"/>
</dbReference>
<evidence type="ECO:0000256" key="3">
    <source>
        <dbReference type="ARBA" id="ARBA00022525"/>
    </source>
</evidence>
<comment type="caution">
    <text evidence="10">The sequence shown here is derived from an EMBL/GenBank/DDBJ whole genome shotgun (WGS) entry which is preliminary data.</text>
</comment>
<evidence type="ECO:0000256" key="1">
    <source>
        <dbReference type="ARBA" id="ARBA00004370"/>
    </source>
</evidence>
<feature type="region of interest" description="Disordered" evidence="8">
    <location>
        <begin position="1606"/>
        <end position="1665"/>
    </location>
</feature>
<keyword evidence="4" id="KW-0800">Toxin</keyword>
<dbReference type="PANTHER" id="PTHR38340">
    <property type="entry name" value="S-LAYER PROTEIN"/>
    <property type="match status" value="1"/>
</dbReference>
<dbReference type="PROSITE" id="PS00330">
    <property type="entry name" value="HEMOLYSIN_CALCIUM"/>
    <property type="match status" value="3"/>
</dbReference>
<dbReference type="PRINTS" id="PR01488">
    <property type="entry name" value="RTXTOXINA"/>
</dbReference>
<feature type="domain" description="RapA2 cadherin-like" evidence="9">
    <location>
        <begin position="933"/>
        <end position="1004"/>
    </location>
</feature>
<feature type="domain" description="RapA2 cadherin-like" evidence="9">
    <location>
        <begin position="358"/>
        <end position="428"/>
    </location>
</feature>
<dbReference type="InterPro" id="IPR001343">
    <property type="entry name" value="Hemolysn_Ca-bd"/>
</dbReference>
<dbReference type="GO" id="GO:0016020">
    <property type="term" value="C:membrane"/>
    <property type="evidence" value="ECO:0007669"/>
    <property type="project" value="UniProtKB-SubCell"/>
</dbReference>
<protein>
    <recommendedName>
        <fullName evidence="9">RapA2 cadherin-like domain-containing protein</fullName>
    </recommendedName>
</protein>
<keyword evidence="3" id="KW-0964">Secreted</keyword>
<dbReference type="InterPro" id="IPR013783">
    <property type="entry name" value="Ig-like_fold"/>
</dbReference>
<dbReference type="SUPFAM" id="SSF51120">
    <property type="entry name" value="beta-Roll"/>
    <property type="match status" value="3"/>
</dbReference>
<sequence length="2467" mass="256037">MLFKPKSGLDTYTSADVFEFTESELLELTSTNIITLDVLANDGELVTLYSIDDASGDDPSTAGQLRTDDLKGTAITSNWETLTSGDRMRIVTGADGVARIELDISYSLARLGASNISELEDGEEISVSFAYAVSLNTSDKPLAWTTVTFTLTGETLRINRSAIIGQEALPAPLTEDGETSILEGQLTIHDEDGPHEENFVPVSEFKTDYGTFSLSPGGAWTYVLRSEGNPYVQALRTGQTVHDDITVLSVDGTSFTLRIEIQGQDEPVVISGTLLGKVREDDAAASMASGNVAASWADGAVQFIQPTEMTQDWGSFTFDVLTGTWTYQVDNTRADSLRADQTVSDTMTVRTDLGGGEAQVVVTVTGANDDATIEGLSEGSVAEDGMQAAEGVLTVTDPDEGENRIASWTAATQFGSFSFDAGSGSWRYELDNARAQVLGRGATVVERLELSSHDGTASALVSVTVTGVNDIATIDADTSRQAGPDALTVSGGFTVHDVDKGESYLVHALPPDGGGGRDPGGGTTFESAVEPLADDDGSLPPPRDPPPPPAVDPTQPITVLGRWGSFTFNNGDGKNPGGSWSYTLSDNWLGLTSTDRVTDIARMQSLDGTAFEDFTVNITGADDAAHFDPAGIYAGEVHEGDPARHTTGGTLLVADPDFGHSIIAQTGSIPGRYGTFDLNREAGTWTYTLDPGAADLLALFDGDADVDTLAITSYDGSATQVLSVMVHGAGSPVTEITAGVVTEDGREEDGTSQVATGVVLVAGLASPPDPIATAYGSVSFAWASATGTSALQWTYTLNNTHPDVDGLTAAAAALSDVFEVGGRAVTITIRGSDDPASFSGVFEARLAEGGEESRASGNIKVIDPDSGQARLLLFSDGATLETDLQGTYGSLHLNIKGGWTYFMDPDLVRSLPAGAVATDTFTLLSMDGSAQDIVITIDGADSRPVITPSRPGAEVYEDTSPSASGQLTITDPDAGGTARFVTDGTLPGTWGTFTFDADSGAWTYTLTPGETLDALGAGETRSDSFEVESDTRGVSAIVEITIHGENDVPVIVVPTGLVLAEDDPQALSGQLSIIDLDVGESSFQVPLGLQGDWGSFTFDADGNWTYVLDERAQALRGGDQVRDSLDVTSFDGSRTVALAVDIEGGNDLAVFSGPSIVDLWEDDSDLPAGVSSFDDPDAEESGISAALFINAAYGSFELAPLEDGYFSWTYVPSADPAAQAAVQALGAGKTLEDTGAITSRDGQTSQVLTAIIHGQNDAASIDSEGRTGRLIDGDDILATGGHLLVTDVDTGEAFVRLADGASLIGAYGEFTLDGNDWTYTLRPDWMGGVAPPPGAPLVDTLEVVSLDGTASATLTVTIESPAPRITGTTGAILFEDGRESAAAGQLGLTGLVPPDGVDAFYVEGFGLPPGWRFFGDGSWRFDLNDAPELKALVQSLNTGDIHQETLRVYAYDGVTFTDITVMIHGRDANAVIDGQLETRLTLLDAVDGVPGLLRVGGQLELLDLDGGPVAILVPQPAPGETGVFGDRGWGRFQVSSTGSWTYEADAATLDALDRTTPLQDRLVVFTADGQPVTLVVTIPALASPDLYGTAGDDFIETFAGDDHVDARSGNDQVLGGEGHDRLIGGDGADSLNGGEGDDVLFGDGGTLDSDDSDTGSVEYTGTGRDDYLAGGLGNDRLFGGGGNDLLFGEEGDDSLFGGFGHDELNGGAGKDLLSGGDGNDRLLGGEGDDRLYGGAGNDVLRGEEGNDWLEGGDGDDALEKGSGTDVLRGGDGDDHFRPQLASMMGAPVAGYALLDGGRGVNTMNLGTGSDTVLFASADALNLVSGFDPSQDVVMIDTTLFRGLAAPTADGRLPADSVLSGTVAEVLSGLVPSTEARLVLATMDDGRVLLGYVAPGEAKPLELAVFDAVEHAPTAGHIVLTRESVANVEEGGNAFAIGRLALPTSGAPAFAAPAAEDLVTAYGAFTFDRATGGWMYALDNAASATDALRTGEQVVDTLVVHALDGTAQTLRVTISGADEPAVIGGDRRGWVMEDGTTSATGDLTIADLDGGDDSFQDPSSSELQGTYGRFSFDRATGAWQYQLANGSALVQALAEGEYVQDQLVVHSLDGSASQAIVVEIGGSADPTLIGGLDDRYLTRADMPIPEDGSAPVMRTSGHLVAFAPLQDTLLRFQAQTAGQAGESFSIDELGQWTYSLEAWAVPSESDVTRSFTVHTQNGDAHEVRIRIDDDGSGVLVPQPVDSTVLGTDGNDVLLVGDPSASTQDGGDGDDYLAAPAIELLGGAGNDILVQTMGADGRIASYLDGGAGDDILIASTFAVIRESGGNNWIDTSQAPAGEDVSIRIEGGSNTLALGAAAEMIGLDAPGTSSSLLLNFDAQQDLIFVKTKTPLFSGLDPLDYLLTSLDTAEDLSTFSAASDQFLFVQEGSSYLSQLYFFDAGTSTSTLLADFGALNGELGVDNIRVMSGGAG</sequence>
<dbReference type="Pfam" id="PF17803">
    <property type="entry name" value="Cadherin_4"/>
    <property type="match status" value="3"/>
</dbReference>